<keyword evidence="4" id="KW-1185">Reference proteome</keyword>
<comment type="similarity">
    <text evidence="1">Belongs to the bacterial solute-binding protein 3 family.</text>
</comment>
<organism evidence="3 4">
    <name type="scientific">Shewanella litorisediminis</name>
    <dbReference type="NCBI Taxonomy" id="1173586"/>
    <lineage>
        <taxon>Bacteria</taxon>
        <taxon>Pseudomonadati</taxon>
        <taxon>Pseudomonadota</taxon>
        <taxon>Gammaproteobacteria</taxon>
        <taxon>Alteromonadales</taxon>
        <taxon>Shewanellaceae</taxon>
        <taxon>Shewanella</taxon>
    </lineage>
</organism>
<reference evidence="3 4" key="1">
    <citation type="journal article" date="2012" name="Antonie Van Leeuwenhoek">
        <title>Shewanella litorisediminis sp. nov., a gammaproteobacterium isolated from a tidal flat sediment.</title>
        <authorList>
            <person name="Lee M.H."/>
            <person name="Yoon J.H."/>
        </authorList>
    </citation>
    <scope>NUCLEOTIDE SEQUENCE [LARGE SCALE GENOMIC DNA]</scope>
    <source>
        <strain evidence="3 4">SMK1-12</strain>
    </source>
</reference>
<feature type="signal peptide" evidence="2">
    <location>
        <begin position="1"/>
        <end position="21"/>
    </location>
</feature>
<dbReference type="Proteomes" id="UP000596252">
    <property type="component" value="Chromosome"/>
</dbReference>
<dbReference type="SUPFAM" id="SSF53850">
    <property type="entry name" value="Periplasmic binding protein-like II"/>
    <property type="match status" value="1"/>
</dbReference>
<keyword evidence="2" id="KW-0732">Signal</keyword>
<dbReference type="EMBL" id="CP069213">
    <property type="protein sequence ID" value="QRH03188.1"/>
    <property type="molecule type" value="Genomic_DNA"/>
</dbReference>
<proteinExistence type="inferred from homology"/>
<sequence length="268" mass="30186">MNLFRRCVTLLLLTVSSALTANAVAESKTVTIGGYSFPPYVIENQGDYSGLVPELIDSLNRLQGDYEFVFVPTSIERRYEAFERHRFDVILFESPDWGWQHIPKAVLPLGILDSEVFVGRSPEANSEGFFSDLAQRRVLLVRGYHYRFAGFNTDENVLKTQYLAELVPDTRAAVEGLLLGRADIAPISQAFISYFQRAFPDKAEKLVVSTIVDQQYKHTALIHPQSPLDVETLRALLGQLERSGELARLMSKYHLSRDVLVNHAGVPQ</sequence>
<evidence type="ECO:0000313" key="3">
    <source>
        <dbReference type="EMBL" id="QRH03188.1"/>
    </source>
</evidence>
<evidence type="ECO:0000256" key="1">
    <source>
        <dbReference type="ARBA" id="ARBA00010333"/>
    </source>
</evidence>
<protein>
    <submittedName>
        <fullName evidence="3">ABC transporter substrate-binding protein</fullName>
    </submittedName>
</protein>
<gene>
    <name evidence="3" type="ORF">JQC75_07235</name>
</gene>
<dbReference type="PANTHER" id="PTHR35936">
    <property type="entry name" value="MEMBRANE-BOUND LYTIC MUREIN TRANSGLYCOSYLASE F"/>
    <property type="match status" value="1"/>
</dbReference>
<accession>A0ABX7G7I5</accession>
<feature type="chain" id="PRO_5046680269" evidence="2">
    <location>
        <begin position="22"/>
        <end position="268"/>
    </location>
</feature>
<name>A0ABX7G7I5_9GAMM</name>
<evidence type="ECO:0000313" key="4">
    <source>
        <dbReference type="Proteomes" id="UP000596252"/>
    </source>
</evidence>
<dbReference type="Gene3D" id="3.40.190.10">
    <property type="entry name" value="Periplasmic binding protein-like II"/>
    <property type="match status" value="2"/>
</dbReference>
<evidence type="ECO:0000256" key="2">
    <source>
        <dbReference type="SAM" id="SignalP"/>
    </source>
</evidence>
<dbReference type="RefSeq" id="WP_203326748.1">
    <property type="nucleotide sequence ID" value="NZ_CP069213.1"/>
</dbReference>
<dbReference type="PANTHER" id="PTHR35936:SF25">
    <property type="entry name" value="ABC TRANSPORTER SUBSTRATE-BINDING PROTEIN"/>
    <property type="match status" value="1"/>
</dbReference>